<evidence type="ECO:0000256" key="2">
    <source>
        <dbReference type="ARBA" id="ARBA00022833"/>
    </source>
</evidence>
<proteinExistence type="predicted"/>
<keyword evidence="4" id="KW-0238">DNA-binding</keyword>
<evidence type="ECO:0000256" key="6">
    <source>
        <dbReference type="ARBA" id="ARBA00023242"/>
    </source>
</evidence>
<dbReference type="Pfam" id="PF11951">
    <property type="entry name" value="Fungal_trans_2"/>
    <property type="match status" value="1"/>
</dbReference>
<dbReference type="InterPro" id="IPR052360">
    <property type="entry name" value="Transcr_Regulatory_Proteins"/>
</dbReference>
<dbReference type="OrthoDB" id="2593732at2759"/>
<dbReference type="EMBL" id="LFMI01000467">
    <property type="protein sequence ID" value="OTA04017.1"/>
    <property type="molecule type" value="Genomic_DNA"/>
</dbReference>
<gene>
    <name evidence="7" type="ORF">A9Z42_0045640</name>
</gene>
<keyword evidence="8" id="KW-1185">Reference proteome</keyword>
<evidence type="ECO:0000256" key="5">
    <source>
        <dbReference type="ARBA" id="ARBA00023163"/>
    </source>
</evidence>
<evidence type="ECO:0000256" key="4">
    <source>
        <dbReference type="ARBA" id="ARBA00023125"/>
    </source>
</evidence>
<dbReference type="PANTHER" id="PTHR36206">
    <property type="entry name" value="ASPERCRYPTIN BIOSYNTHESIS CLUSTER-SPECIFIC TRANSCRIPTION REGULATOR ATNN-RELATED"/>
    <property type="match status" value="1"/>
</dbReference>
<dbReference type="AlphaFoldDB" id="A0A2H2Z7V8"/>
<dbReference type="GO" id="GO:0046872">
    <property type="term" value="F:metal ion binding"/>
    <property type="evidence" value="ECO:0007669"/>
    <property type="project" value="UniProtKB-KW"/>
</dbReference>
<evidence type="ECO:0000313" key="7">
    <source>
        <dbReference type="EMBL" id="OTA04017.1"/>
    </source>
</evidence>
<organism evidence="7 8">
    <name type="scientific">Trichoderma parareesei</name>
    <name type="common">Filamentous fungus</name>
    <dbReference type="NCBI Taxonomy" id="858221"/>
    <lineage>
        <taxon>Eukaryota</taxon>
        <taxon>Fungi</taxon>
        <taxon>Dikarya</taxon>
        <taxon>Ascomycota</taxon>
        <taxon>Pezizomycotina</taxon>
        <taxon>Sordariomycetes</taxon>
        <taxon>Hypocreomycetidae</taxon>
        <taxon>Hypocreales</taxon>
        <taxon>Hypocreaceae</taxon>
        <taxon>Trichoderma</taxon>
    </lineage>
</organism>
<dbReference type="InterPro" id="IPR021858">
    <property type="entry name" value="Fun_TF"/>
</dbReference>
<keyword evidence="1" id="KW-0479">Metal-binding</keyword>
<keyword evidence="3" id="KW-0805">Transcription regulation</keyword>
<evidence type="ECO:0000256" key="1">
    <source>
        <dbReference type="ARBA" id="ARBA00022723"/>
    </source>
</evidence>
<keyword evidence="5" id="KW-0804">Transcription</keyword>
<dbReference type="Proteomes" id="UP000219286">
    <property type="component" value="Unassembled WGS sequence"/>
</dbReference>
<keyword evidence="2" id="KW-0862">Zinc</keyword>
<evidence type="ECO:0000313" key="8">
    <source>
        <dbReference type="Proteomes" id="UP000219286"/>
    </source>
</evidence>
<sequence length="252" mass="27609">MEGKPPPDSIIEATNIHDSASPDLDFIFPSAGSSANYQDGHTTLSQTNHHTSLPQSTIFDPSFWQHNVPLLIQNNAAVQSANLAVLILIFAQSAAGMGTNHYGKALWHYGRALQLVRETDDSQESLRPAILCCMFFVIFDIMNGDTGGAESHLWNGETMLLQLQRLEAGHGGIDLGLRVDMDRDGDGRGTLRRELPCALRFLILQSDEPNLTFERAGYLEAFLQMATSPDRVPNLTAGGYSDALTEGIQRLL</sequence>
<dbReference type="GO" id="GO:0003677">
    <property type="term" value="F:DNA binding"/>
    <property type="evidence" value="ECO:0007669"/>
    <property type="project" value="UniProtKB-KW"/>
</dbReference>
<evidence type="ECO:0008006" key="9">
    <source>
        <dbReference type="Google" id="ProtNLM"/>
    </source>
</evidence>
<protein>
    <recommendedName>
        <fullName evidence="9">Zn2Cys6 transcriptional regulator</fullName>
    </recommendedName>
</protein>
<evidence type="ECO:0000256" key="3">
    <source>
        <dbReference type="ARBA" id="ARBA00023015"/>
    </source>
</evidence>
<name>A0A2H2Z7V8_TRIPA</name>
<accession>A0A2H2Z7V8</accession>
<reference evidence="7 8" key="1">
    <citation type="journal article" date="2015" name="Genome Announc.">
        <title>Genome sequence and annotation of Trichoderma parareesei, the ancestor of the cellulase producer Trichoderma reesei.</title>
        <authorList>
            <person name="Yang D."/>
            <person name="Pomraning K."/>
            <person name="Kopchinskiy A."/>
            <person name="Karimi Aghcheh R."/>
            <person name="Atanasova L."/>
            <person name="Chenthamara K."/>
            <person name="Baker S.E."/>
            <person name="Zhang R."/>
            <person name="Shen Q."/>
            <person name="Freitag M."/>
            <person name="Kubicek C.P."/>
            <person name="Druzhinina I.S."/>
        </authorList>
    </citation>
    <scope>NUCLEOTIDE SEQUENCE [LARGE SCALE GENOMIC DNA]</scope>
    <source>
        <strain evidence="7 8">CBS 125925</strain>
    </source>
</reference>
<keyword evidence="6" id="KW-0539">Nucleus</keyword>
<comment type="caution">
    <text evidence="7">The sequence shown here is derived from an EMBL/GenBank/DDBJ whole genome shotgun (WGS) entry which is preliminary data.</text>
</comment>
<dbReference type="PANTHER" id="PTHR36206:SF4">
    <property type="entry name" value="HYPOTHETICAL CONSERVED PROTEIN (EUROFUNG)-RELATED"/>
    <property type="match status" value="1"/>
</dbReference>